<evidence type="ECO:0000259" key="2">
    <source>
        <dbReference type="PROSITE" id="PS50850"/>
    </source>
</evidence>
<dbReference type="Gene3D" id="1.20.1250.20">
    <property type="entry name" value="MFS general substrate transporter like domains"/>
    <property type="match status" value="1"/>
</dbReference>
<feature type="transmembrane region" description="Helical" evidence="1">
    <location>
        <begin position="281"/>
        <end position="301"/>
    </location>
</feature>
<gene>
    <name evidence="3" type="ORF">ACFSBJ_11460</name>
</gene>
<dbReference type="Proteomes" id="UP001597075">
    <property type="component" value="Unassembled WGS sequence"/>
</dbReference>
<dbReference type="PANTHER" id="PTHR23518">
    <property type="entry name" value="C-METHYLTRANSFERASE"/>
    <property type="match status" value="1"/>
</dbReference>
<dbReference type="InterPro" id="IPR036259">
    <property type="entry name" value="MFS_trans_sf"/>
</dbReference>
<dbReference type="InterPro" id="IPR020846">
    <property type="entry name" value="MFS_dom"/>
</dbReference>
<feature type="domain" description="Major facilitator superfamily (MFS) profile" evidence="2">
    <location>
        <begin position="1"/>
        <end position="422"/>
    </location>
</feature>
<proteinExistence type="predicted"/>
<dbReference type="Pfam" id="PF07690">
    <property type="entry name" value="MFS_1"/>
    <property type="match status" value="1"/>
</dbReference>
<evidence type="ECO:0000313" key="4">
    <source>
        <dbReference type="Proteomes" id="UP001597075"/>
    </source>
</evidence>
<accession>A0ABD6CZN5</accession>
<dbReference type="PROSITE" id="PS50850">
    <property type="entry name" value="MFS"/>
    <property type="match status" value="1"/>
</dbReference>
<dbReference type="AlphaFoldDB" id="A0ABD6CZN5"/>
<feature type="transmembrane region" description="Helical" evidence="1">
    <location>
        <begin position="399"/>
        <end position="417"/>
    </location>
</feature>
<keyword evidence="1" id="KW-0812">Transmembrane</keyword>
<evidence type="ECO:0000256" key="1">
    <source>
        <dbReference type="SAM" id="Phobius"/>
    </source>
</evidence>
<feature type="transmembrane region" description="Helical" evidence="1">
    <location>
        <begin position="68"/>
        <end position="91"/>
    </location>
</feature>
<feature type="transmembrane region" description="Helical" evidence="1">
    <location>
        <begin position="97"/>
        <end position="116"/>
    </location>
</feature>
<feature type="transmembrane region" description="Helical" evidence="1">
    <location>
        <begin position="39"/>
        <end position="59"/>
    </location>
</feature>
<name>A0ABD6CZN5_9EURY</name>
<organism evidence="3 4">
    <name type="scientific">Haloplanus ruber</name>
    <dbReference type="NCBI Taxonomy" id="869892"/>
    <lineage>
        <taxon>Archaea</taxon>
        <taxon>Methanobacteriati</taxon>
        <taxon>Methanobacteriota</taxon>
        <taxon>Stenosarchaea group</taxon>
        <taxon>Halobacteria</taxon>
        <taxon>Halobacteriales</taxon>
        <taxon>Haloferacaceae</taxon>
        <taxon>Haloplanus</taxon>
    </lineage>
</organism>
<feature type="transmembrane region" description="Helical" evidence="1">
    <location>
        <begin position="370"/>
        <end position="393"/>
    </location>
</feature>
<dbReference type="InterPro" id="IPR011701">
    <property type="entry name" value="MFS"/>
</dbReference>
<feature type="transmembrane region" description="Helical" evidence="1">
    <location>
        <begin position="136"/>
        <end position="156"/>
    </location>
</feature>
<keyword evidence="1" id="KW-0472">Membrane</keyword>
<feature type="transmembrane region" description="Helical" evidence="1">
    <location>
        <begin position="336"/>
        <end position="358"/>
    </location>
</feature>
<dbReference type="PANTHER" id="PTHR23518:SF2">
    <property type="entry name" value="MAJOR FACILITATOR SUPERFAMILY TRANSPORTER"/>
    <property type="match status" value="1"/>
</dbReference>
<sequence length="440" mass="44668">MSDRWLYAWGLASLGLGGASLIVPLYVVELGGGPATLGILAAAAAAAGTPGALGIGWLADRTGRRRRYVLAAVGVVAVSLAAVPALDAIAAVVVANAAIWLAFAAAVPVLTLLAVVDTPESAWSDRIARLNEIQGVGWALGLLVGFVVVLAGDRLGWAAVTAQRAVCLICAASTGVGGVVAARSLPADPDPDSPSAAPTPRRLRRALRDVRPFGVRGASFPFTARRMDVRGLHPRRFVRRFTPELAVFFLAITLAFAGFGAFFAPLPAYLAGVGVGDSGVFGLYLVLNVAAAACFGVAATLTARYEVTLVHVGALAVRGVAFPALVLTGGALAPTVALFVAVGLAWAVIAVSAGTLVTRLSPPTVRGEALGVYSALSTFASGVGSVVGGWLAATGYLRTFGVAGGLVAAGAVVVLLLRRRVGRDRAADTERTVYSTDGPG</sequence>
<feature type="transmembrane region" description="Helical" evidence="1">
    <location>
        <begin position="162"/>
        <end position="182"/>
    </location>
</feature>
<keyword evidence="1" id="KW-1133">Transmembrane helix</keyword>
<feature type="transmembrane region" description="Helical" evidence="1">
    <location>
        <begin position="7"/>
        <end position="27"/>
    </location>
</feature>
<reference evidence="3 4" key="1">
    <citation type="journal article" date="2019" name="Int. J. Syst. Evol. Microbiol.">
        <title>The Global Catalogue of Microorganisms (GCM) 10K type strain sequencing project: providing services to taxonomists for standard genome sequencing and annotation.</title>
        <authorList>
            <consortium name="The Broad Institute Genomics Platform"/>
            <consortium name="The Broad Institute Genome Sequencing Center for Infectious Disease"/>
            <person name="Wu L."/>
            <person name="Ma J."/>
        </authorList>
    </citation>
    <scope>NUCLEOTIDE SEQUENCE [LARGE SCALE GENOMIC DNA]</scope>
    <source>
        <strain evidence="3 4">CGMCC 1.10594</strain>
    </source>
</reference>
<keyword evidence="4" id="KW-1185">Reference proteome</keyword>
<dbReference type="EMBL" id="JBHUDL010000010">
    <property type="protein sequence ID" value="MFD1634340.1"/>
    <property type="molecule type" value="Genomic_DNA"/>
</dbReference>
<feature type="transmembrane region" description="Helical" evidence="1">
    <location>
        <begin position="245"/>
        <end position="269"/>
    </location>
</feature>
<feature type="transmembrane region" description="Helical" evidence="1">
    <location>
        <begin position="308"/>
        <end position="330"/>
    </location>
</feature>
<dbReference type="SUPFAM" id="SSF103473">
    <property type="entry name" value="MFS general substrate transporter"/>
    <property type="match status" value="1"/>
</dbReference>
<evidence type="ECO:0000313" key="3">
    <source>
        <dbReference type="EMBL" id="MFD1634340.1"/>
    </source>
</evidence>
<dbReference type="RefSeq" id="WP_256404592.1">
    <property type="nucleotide sequence ID" value="NZ_CP187151.1"/>
</dbReference>
<comment type="caution">
    <text evidence="3">The sequence shown here is derived from an EMBL/GenBank/DDBJ whole genome shotgun (WGS) entry which is preliminary data.</text>
</comment>
<protein>
    <submittedName>
        <fullName evidence="3">MFS transporter</fullName>
    </submittedName>
</protein>